<geneLocation type="mitochondrion" evidence="1"/>
<keyword evidence="1" id="KW-0496">Mitochondrion</keyword>
<evidence type="ECO:0000313" key="1">
    <source>
        <dbReference type="EMBL" id="KUM50446.1"/>
    </source>
</evidence>
<comment type="caution">
    <text evidence="1">The sequence shown here is derived from an EMBL/GenBank/DDBJ whole genome shotgun (WGS) entry which is preliminary data.</text>
</comment>
<organism evidence="1">
    <name type="scientific">Picea glauca</name>
    <name type="common">White spruce</name>
    <name type="synonym">Pinus glauca</name>
    <dbReference type="NCBI Taxonomy" id="3330"/>
    <lineage>
        <taxon>Eukaryota</taxon>
        <taxon>Viridiplantae</taxon>
        <taxon>Streptophyta</taxon>
        <taxon>Embryophyta</taxon>
        <taxon>Tracheophyta</taxon>
        <taxon>Spermatophyta</taxon>
        <taxon>Pinopsida</taxon>
        <taxon>Pinidae</taxon>
        <taxon>Conifers I</taxon>
        <taxon>Pinales</taxon>
        <taxon>Pinaceae</taxon>
        <taxon>Picea</taxon>
    </lineage>
</organism>
<name>A0A101M3L8_PICGL</name>
<protein>
    <submittedName>
        <fullName evidence="1">Uncharacterized protein</fullName>
    </submittedName>
</protein>
<sequence length="49" mass="5346">MAQPELAAAMDAKLWSMWVDQAPYQLAHSVGSHLYFSHRLGGHLPLVGG</sequence>
<dbReference type="EMBL" id="LKAM01000001">
    <property type="protein sequence ID" value="KUM50446.1"/>
    <property type="molecule type" value="Genomic_DNA"/>
</dbReference>
<dbReference type="AlphaFoldDB" id="A0A101M3L8"/>
<gene>
    <name evidence="1" type="ORF">ABT39_MTgene289</name>
</gene>
<accession>A0A101M3L8</accession>
<proteinExistence type="predicted"/>
<reference evidence="1" key="1">
    <citation type="journal article" date="2015" name="Genome Biol. Evol.">
        <title>Organellar Genomes of White Spruce (Picea glauca): Assembly and Annotation.</title>
        <authorList>
            <person name="Jackman S.D."/>
            <person name="Warren R.L."/>
            <person name="Gibb E.A."/>
            <person name="Vandervalk B.P."/>
            <person name="Mohamadi H."/>
            <person name="Chu J."/>
            <person name="Raymond A."/>
            <person name="Pleasance S."/>
            <person name="Coope R."/>
            <person name="Wildung M.R."/>
            <person name="Ritland C.E."/>
            <person name="Bousquet J."/>
            <person name="Jones S.J."/>
            <person name="Bohlmann J."/>
            <person name="Birol I."/>
        </authorList>
    </citation>
    <scope>NUCLEOTIDE SEQUENCE [LARGE SCALE GENOMIC DNA]</scope>
    <source>
        <tissue evidence="1">Flushing bud</tissue>
    </source>
</reference>